<keyword evidence="4" id="KW-1185">Reference proteome</keyword>
<evidence type="ECO:0000259" key="2">
    <source>
        <dbReference type="Pfam" id="PF18476"/>
    </source>
</evidence>
<reference evidence="3 4" key="1">
    <citation type="submission" date="2020-08" db="EMBL/GenBank/DDBJ databases">
        <title>Whole genome shotgun sequence of Actinocatenispora thailandica NBRC 105041.</title>
        <authorList>
            <person name="Komaki H."/>
            <person name="Tamura T."/>
        </authorList>
    </citation>
    <scope>NUCLEOTIDE SEQUENCE [LARGE SCALE GENOMIC DNA]</scope>
    <source>
        <strain evidence="3 4">NBRC 105041</strain>
    </source>
</reference>
<dbReference type="EMBL" id="AP023355">
    <property type="protein sequence ID" value="BCJ36184.1"/>
    <property type="molecule type" value="Genomic_DNA"/>
</dbReference>
<feature type="compositionally biased region" description="Basic and acidic residues" evidence="1">
    <location>
        <begin position="426"/>
        <end position="436"/>
    </location>
</feature>
<gene>
    <name evidence="3" type="ORF">Athai_36870</name>
</gene>
<dbReference type="InterPro" id="IPR041578">
    <property type="entry name" value="PIN_8"/>
</dbReference>
<dbReference type="AlphaFoldDB" id="A0A7R7HYG1"/>
<feature type="region of interest" description="Disordered" evidence="1">
    <location>
        <begin position="417"/>
        <end position="445"/>
    </location>
</feature>
<dbReference type="RefSeq" id="WP_203962589.1">
    <property type="nucleotide sequence ID" value="NZ_AP023355.1"/>
</dbReference>
<evidence type="ECO:0000313" key="4">
    <source>
        <dbReference type="Proteomes" id="UP000611640"/>
    </source>
</evidence>
<name>A0A7R7HYG1_9ACTN</name>
<accession>A0A7R7HYG1</accession>
<dbReference type="Pfam" id="PF18476">
    <property type="entry name" value="PIN_8"/>
    <property type="match status" value="1"/>
</dbReference>
<proteinExistence type="predicted"/>
<sequence>MTRDLLRGFEDYQIPTGDEIRDALNEGIIALDTNVLLNLYRYNAETVEDILNVLERVSNRLFVPSQVAREFWRNRQTVLDNLGNAGRDARKALEKNCKSTQDAIKRWASSTALSGTQVRQFEEKIDSFFGELLQEIQPRPVDAPMAHTPTKEDTLLVKLNSLLTDSVGDPLDADSWESAVEEGARRVANEEPPGYMDREKLESDLPEGASGDYLIWVELLAEGGRQGLDLVLITADTKEDWWNRSSGGWIIGPRTELVSEYFGVSGKRLYLLEPAHLLKQSNAVGVGTRPESAQEVERIQNEVADLVPWTRQSVLAVLDQLDRQGYAQGSVIREAARLGGRIPRDRVYELDNRDESQMLRGFTKPVARITSELQQESNVPYGVPLLLAARYEDGVKTSHFEVPLEVVGILSELPGDSVASDTEAESATREAMDREAGPAPLLDED</sequence>
<dbReference type="KEGG" id="atl:Athai_36870"/>
<evidence type="ECO:0000256" key="1">
    <source>
        <dbReference type="SAM" id="MobiDB-lite"/>
    </source>
</evidence>
<dbReference type="Proteomes" id="UP000611640">
    <property type="component" value="Chromosome"/>
</dbReference>
<evidence type="ECO:0000313" key="3">
    <source>
        <dbReference type="EMBL" id="BCJ36184.1"/>
    </source>
</evidence>
<protein>
    <recommendedName>
        <fullName evidence="2">PIN like domain-containing protein</fullName>
    </recommendedName>
</protein>
<organism evidence="3 4">
    <name type="scientific">Actinocatenispora thailandica</name>
    <dbReference type="NCBI Taxonomy" id="227318"/>
    <lineage>
        <taxon>Bacteria</taxon>
        <taxon>Bacillati</taxon>
        <taxon>Actinomycetota</taxon>
        <taxon>Actinomycetes</taxon>
        <taxon>Micromonosporales</taxon>
        <taxon>Micromonosporaceae</taxon>
        <taxon>Actinocatenispora</taxon>
    </lineage>
</organism>
<feature type="domain" description="PIN like" evidence="2">
    <location>
        <begin position="28"/>
        <end position="257"/>
    </location>
</feature>